<comment type="function">
    <text evidence="9">Catalyzes the NADPH-dependent rearrangement and reduction of 1-deoxy-D-xylulose-5-phosphate (DXP) to 2-C-methyl-D-erythritol 4-phosphate (MEP).</text>
</comment>
<evidence type="ECO:0000256" key="6">
    <source>
        <dbReference type="ARBA" id="ARBA00023211"/>
    </source>
</evidence>
<evidence type="ECO:0000256" key="9">
    <source>
        <dbReference type="HAMAP-Rule" id="MF_00183"/>
    </source>
</evidence>
<reference evidence="13" key="1">
    <citation type="submission" date="2021-10" db="EMBL/GenBank/DDBJ databases">
        <title>The complete genome sequence of Leeia sp. TBRC 13508.</title>
        <authorList>
            <person name="Charoenyingcharoen P."/>
            <person name="Yukphan P."/>
        </authorList>
    </citation>
    <scope>NUCLEOTIDE SEQUENCE</scope>
    <source>
        <strain evidence="13">TBRC 13508</strain>
    </source>
</reference>
<feature type="binding site" evidence="9">
    <location>
        <position position="153"/>
    </location>
    <ligand>
        <name>1-deoxy-D-xylulose 5-phosphate</name>
        <dbReference type="ChEBI" id="CHEBI:57792"/>
    </ligand>
</feature>
<feature type="binding site" evidence="9">
    <location>
        <position position="233"/>
    </location>
    <ligand>
        <name>Mn(2+)</name>
        <dbReference type="ChEBI" id="CHEBI:29035"/>
    </ligand>
</feature>
<comment type="pathway">
    <text evidence="1 9">Isoprenoid biosynthesis; isopentenyl diphosphate biosynthesis via DXP pathway; isopentenyl diphosphate from 1-deoxy-D-xylulose 5-phosphate: step 1/6.</text>
</comment>
<dbReference type="GO" id="GO:0030604">
    <property type="term" value="F:1-deoxy-D-xylulose-5-phosphate reductoisomerase activity"/>
    <property type="evidence" value="ECO:0007669"/>
    <property type="project" value="UniProtKB-EC"/>
</dbReference>
<feature type="domain" description="1-deoxy-D-xylulose 5-phosphate reductoisomerase C-terminal" evidence="11">
    <location>
        <begin position="147"/>
        <end position="241"/>
    </location>
</feature>
<dbReference type="EMBL" id="JAJBZT010000004">
    <property type="protein sequence ID" value="MCB6183598.1"/>
    <property type="molecule type" value="Genomic_DNA"/>
</dbReference>
<evidence type="ECO:0000256" key="3">
    <source>
        <dbReference type="ARBA" id="ARBA00022723"/>
    </source>
</evidence>
<dbReference type="InterPro" id="IPR003821">
    <property type="entry name" value="DXP_reductoisomerase"/>
</dbReference>
<organism evidence="13 14">
    <name type="scientific">Leeia speluncae</name>
    <dbReference type="NCBI Taxonomy" id="2884804"/>
    <lineage>
        <taxon>Bacteria</taxon>
        <taxon>Pseudomonadati</taxon>
        <taxon>Pseudomonadota</taxon>
        <taxon>Betaproteobacteria</taxon>
        <taxon>Neisseriales</taxon>
        <taxon>Leeiaceae</taxon>
        <taxon>Leeia</taxon>
    </lineage>
</organism>
<feature type="binding site" evidence="9">
    <location>
        <position position="152"/>
    </location>
    <ligand>
        <name>1-deoxy-D-xylulose 5-phosphate</name>
        <dbReference type="ChEBI" id="CHEBI:57792"/>
    </ligand>
</feature>
<dbReference type="RefSeq" id="WP_227180595.1">
    <property type="nucleotide sequence ID" value="NZ_JAJBZT010000004.1"/>
</dbReference>
<keyword evidence="5 9" id="KW-0560">Oxidoreductase</keyword>
<feature type="binding site" evidence="9">
    <location>
        <position position="151"/>
    </location>
    <ligand>
        <name>Mn(2+)</name>
        <dbReference type="ChEBI" id="CHEBI:29035"/>
    </ligand>
</feature>
<feature type="binding site" evidence="9">
    <location>
        <position position="224"/>
    </location>
    <ligand>
        <name>1-deoxy-D-xylulose 5-phosphate</name>
        <dbReference type="ChEBI" id="CHEBI:57792"/>
    </ligand>
</feature>
<feature type="binding site" evidence="9">
    <location>
        <position position="229"/>
    </location>
    <ligand>
        <name>1-deoxy-D-xylulose 5-phosphate</name>
        <dbReference type="ChEBI" id="CHEBI:57792"/>
    </ligand>
</feature>
<dbReference type="InterPro" id="IPR013512">
    <property type="entry name" value="DXP_reductoisomerase_N"/>
</dbReference>
<feature type="binding site" evidence="9">
    <location>
        <position position="12"/>
    </location>
    <ligand>
        <name>NADPH</name>
        <dbReference type="ChEBI" id="CHEBI:57783"/>
    </ligand>
</feature>
<feature type="domain" description="DXP reductoisomerase C-terminal" evidence="12">
    <location>
        <begin position="273"/>
        <end position="388"/>
    </location>
</feature>
<keyword evidence="9" id="KW-0460">Magnesium</keyword>
<dbReference type="Pfam" id="PF08436">
    <property type="entry name" value="DXP_redisom_C"/>
    <property type="match status" value="1"/>
</dbReference>
<dbReference type="Proteomes" id="UP001165395">
    <property type="component" value="Unassembled WGS sequence"/>
</dbReference>
<dbReference type="SUPFAM" id="SSF55347">
    <property type="entry name" value="Glyceraldehyde-3-phosphate dehydrogenase-like, C-terminal domain"/>
    <property type="match status" value="1"/>
</dbReference>
<evidence type="ECO:0000256" key="5">
    <source>
        <dbReference type="ARBA" id="ARBA00023002"/>
    </source>
</evidence>
<name>A0ABS8D6F1_9NEIS</name>
<feature type="binding site" evidence="9">
    <location>
        <position position="188"/>
    </location>
    <ligand>
        <name>1-deoxy-D-xylulose 5-phosphate</name>
        <dbReference type="ChEBI" id="CHEBI:57792"/>
    </ligand>
</feature>
<keyword evidence="6 9" id="KW-0464">Manganese</keyword>
<dbReference type="NCBIfam" id="TIGR00243">
    <property type="entry name" value="Dxr"/>
    <property type="match status" value="1"/>
</dbReference>
<keyword evidence="3 9" id="KW-0479">Metal-binding</keyword>
<dbReference type="Gene3D" id="1.10.1740.10">
    <property type="match status" value="1"/>
</dbReference>
<evidence type="ECO:0000256" key="8">
    <source>
        <dbReference type="ARBA" id="ARBA00048543"/>
    </source>
</evidence>
<dbReference type="EC" id="1.1.1.267" evidence="9"/>
<dbReference type="InterPro" id="IPR026877">
    <property type="entry name" value="DXPR_C"/>
</dbReference>
<dbReference type="InterPro" id="IPR013644">
    <property type="entry name" value="DXP_reductoisomerase_C"/>
</dbReference>
<feature type="binding site" evidence="9">
    <location>
        <position position="217"/>
    </location>
    <ligand>
        <name>NADPH</name>
        <dbReference type="ChEBI" id="CHEBI:57783"/>
    </ligand>
</feature>
<feature type="binding site" evidence="9">
    <location>
        <position position="233"/>
    </location>
    <ligand>
        <name>1-deoxy-D-xylulose 5-phosphate</name>
        <dbReference type="ChEBI" id="CHEBI:57792"/>
    </ligand>
</feature>
<keyword evidence="4 9" id="KW-0521">NADP</keyword>
<comment type="caution">
    <text evidence="13">The sequence shown here is derived from an EMBL/GenBank/DDBJ whole genome shotgun (WGS) entry which is preliminary data.</text>
</comment>
<sequence length="400" mass="42721">MVMRKVAVLGATGSIGLSTLDVIERHPDRFSVFALTAHQQVSKLAELCIKFNPVFAVVGSEDAAKLLTAQLPAQIGTKVLSGSKALDDIASHPDVDTVMAAIVGAAGLSSSLAAAKAGKRVLLANKETLVAGGALFMNAVKQSGAELLPIDSEHNAIFQCLPEGYRGSKSNQLDLNGYGINQLLLTASGGPFRDRDLTTLKDVTPAEACAHPNWSMGKKISVDSATMMNKGLEVIEAYWLFGVPIEQIKVVIHPQSIIHSMVSYRDGSVLAQMGNPDMRTPIAFAMDYPARIDAGVSALDFATISQLTFKEPDFNRYPCLALAFTALKAGGAMPAVLNAANEVAVDAFLNEKLGFMEIAAIVENVLEMAKFQAPSNLEDVLAVDRESRLLAKQLIEKQMH</sequence>
<feature type="binding site" evidence="9">
    <location>
        <position position="125"/>
    </location>
    <ligand>
        <name>NADPH</name>
        <dbReference type="ChEBI" id="CHEBI:57783"/>
    </ligand>
</feature>
<evidence type="ECO:0000259" key="12">
    <source>
        <dbReference type="Pfam" id="PF13288"/>
    </source>
</evidence>
<comment type="catalytic activity">
    <reaction evidence="8">
        <text>2-C-methyl-D-erythritol 4-phosphate + NADP(+) = 1-deoxy-D-xylulose 5-phosphate + NADPH + H(+)</text>
        <dbReference type="Rhea" id="RHEA:13717"/>
        <dbReference type="ChEBI" id="CHEBI:15378"/>
        <dbReference type="ChEBI" id="CHEBI:57783"/>
        <dbReference type="ChEBI" id="CHEBI:57792"/>
        <dbReference type="ChEBI" id="CHEBI:58262"/>
        <dbReference type="ChEBI" id="CHEBI:58349"/>
        <dbReference type="EC" id="1.1.1.267"/>
    </reaction>
    <physiologicalReaction direction="right-to-left" evidence="8">
        <dbReference type="Rhea" id="RHEA:13719"/>
    </physiologicalReaction>
</comment>
<evidence type="ECO:0000256" key="7">
    <source>
        <dbReference type="ARBA" id="ARBA00023229"/>
    </source>
</evidence>
<feature type="binding site" evidence="9">
    <location>
        <position position="153"/>
    </location>
    <ligand>
        <name>Mn(2+)</name>
        <dbReference type="ChEBI" id="CHEBI:29035"/>
    </ligand>
</feature>
<feature type="binding site" evidence="9">
    <location>
        <position position="13"/>
    </location>
    <ligand>
        <name>NADPH</name>
        <dbReference type="ChEBI" id="CHEBI:57783"/>
    </ligand>
</feature>
<evidence type="ECO:0000259" key="11">
    <source>
        <dbReference type="Pfam" id="PF08436"/>
    </source>
</evidence>
<accession>A0ABS8D6F1</accession>
<keyword evidence="7 9" id="KW-0414">Isoprene biosynthesis</keyword>
<evidence type="ECO:0000259" key="10">
    <source>
        <dbReference type="Pfam" id="PF02670"/>
    </source>
</evidence>
<evidence type="ECO:0000256" key="4">
    <source>
        <dbReference type="ARBA" id="ARBA00022857"/>
    </source>
</evidence>
<feature type="binding site" evidence="9">
    <location>
        <position position="230"/>
    </location>
    <ligand>
        <name>1-deoxy-D-xylulose 5-phosphate</name>
        <dbReference type="ChEBI" id="CHEBI:57792"/>
    </ligand>
</feature>
<comment type="cofactor">
    <cofactor evidence="9">
        <name>Mg(2+)</name>
        <dbReference type="ChEBI" id="CHEBI:18420"/>
    </cofactor>
    <cofactor evidence="9">
        <name>Mn(2+)</name>
        <dbReference type="ChEBI" id="CHEBI:29035"/>
    </cofactor>
</comment>
<dbReference type="PANTHER" id="PTHR30525:SF0">
    <property type="entry name" value="1-DEOXY-D-XYLULOSE 5-PHOSPHATE REDUCTOISOMERASE, CHLOROPLASTIC"/>
    <property type="match status" value="1"/>
</dbReference>
<comment type="caution">
    <text evidence="9">Lacks conserved residue(s) required for the propagation of feature annotation.</text>
</comment>
<dbReference type="NCBIfam" id="NF003938">
    <property type="entry name" value="PRK05447.1-1"/>
    <property type="match status" value="1"/>
</dbReference>
<comment type="similarity">
    <text evidence="2 9">Belongs to the DXR family.</text>
</comment>
<feature type="binding site" evidence="9">
    <location>
        <position position="127"/>
    </location>
    <ligand>
        <name>NADPH</name>
        <dbReference type="ChEBI" id="CHEBI:57783"/>
    </ligand>
</feature>
<dbReference type="PIRSF" id="PIRSF006205">
    <property type="entry name" value="Dxp_reductismrs"/>
    <property type="match status" value="1"/>
</dbReference>
<keyword evidence="14" id="KW-1185">Reference proteome</keyword>
<evidence type="ECO:0000256" key="1">
    <source>
        <dbReference type="ARBA" id="ARBA00005094"/>
    </source>
</evidence>
<evidence type="ECO:0000256" key="2">
    <source>
        <dbReference type="ARBA" id="ARBA00006825"/>
    </source>
</evidence>
<dbReference type="Pfam" id="PF02670">
    <property type="entry name" value="DXP_reductoisom"/>
    <property type="match status" value="1"/>
</dbReference>
<dbReference type="NCBIfam" id="NF009114">
    <property type="entry name" value="PRK12464.1"/>
    <property type="match status" value="1"/>
</dbReference>
<feature type="binding site" evidence="9">
    <location>
        <position position="14"/>
    </location>
    <ligand>
        <name>NADPH</name>
        <dbReference type="ChEBI" id="CHEBI:57783"/>
    </ligand>
</feature>
<gene>
    <name evidence="13" type="primary">ispC</name>
    <name evidence="9" type="synonym">dxr</name>
    <name evidence="13" type="ORF">LIN78_08560</name>
</gene>
<feature type="binding site" evidence="9">
    <location>
        <position position="211"/>
    </location>
    <ligand>
        <name>1-deoxy-D-xylulose 5-phosphate</name>
        <dbReference type="ChEBI" id="CHEBI:57792"/>
    </ligand>
</feature>
<dbReference type="InterPro" id="IPR036169">
    <property type="entry name" value="DXPR_C_sf"/>
</dbReference>
<dbReference type="Pfam" id="PF13288">
    <property type="entry name" value="DXPR_C"/>
    <property type="match status" value="1"/>
</dbReference>
<dbReference type="PANTHER" id="PTHR30525">
    <property type="entry name" value="1-DEOXY-D-XYLULOSE 5-PHOSPHATE REDUCTOISOMERASE"/>
    <property type="match status" value="1"/>
</dbReference>
<proteinExistence type="inferred from homology"/>
<dbReference type="SUPFAM" id="SSF69055">
    <property type="entry name" value="1-deoxy-D-xylulose-5-phosphate reductoisomerase, C-terminal domain"/>
    <property type="match status" value="1"/>
</dbReference>
<evidence type="ECO:0000313" key="13">
    <source>
        <dbReference type="EMBL" id="MCB6183598.1"/>
    </source>
</evidence>
<feature type="binding site" evidence="9">
    <location>
        <position position="15"/>
    </location>
    <ligand>
        <name>NADPH</name>
        <dbReference type="ChEBI" id="CHEBI:57783"/>
    </ligand>
</feature>
<dbReference type="SUPFAM" id="SSF51735">
    <property type="entry name" value="NAD(P)-binding Rossmann-fold domains"/>
    <property type="match status" value="1"/>
</dbReference>
<dbReference type="Gene3D" id="3.40.50.720">
    <property type="entry name" value="NAD(P)-binding Rossmann-like Domain"/>
    <property type="match status" value="1"/>
</dbReference>
<evidence type="ECO:0000313" key="14">
    <source>
        <dbReference type="Proteomes" id="UP001165395"/>
    </source>
</evidence>
<feature type="domain" description="1-deoxy-D-xylulose 5-phosphate reductoisomerase N-terminal" evidence="10">
    <location>
        <begin position="6"/>
        <end position="133"/>
    </location>
</feature>
<feature type="binding site" evidence="9">
    <location>
        <position position="126"/>
    </location>
    <ligand>
        <name>1-deoxy-D-xylulose 5-phosphate</name>
        <dbReference type="ChEBI" id="CHEBI:57792"/>
    </ligand>
</feature>
<protein>
    <recommendedName>
        <fullName evidence="9">1-deoxy-D-xylulose 5-phosphate reductoisomerase</fullName>
        <shortName evidence="9">DXP reductoisomerase</shortName>
        <ecNumber evidence="9">1.1.1.267</ecNumber>
    </recommendedName>
    <alternativeName>
        <fullName evidence="9">1-deoxyxylulose-5-phosphate reductoisomerase</fullName>
    </alternativeName>
    <alternativeName>
        <fullName evidence="9">2-C-methyl-D-erythritol 4-phosphate synthase</fullName>
    </alternativeName>
</protein>
<dbReference type="HAMAP" id="MF_00183">
    <property type="entry name" value="DXP_reductoisom"/>
    <property type="match status" value="1"/>
</dbReference>
<dbReference type="InterPro" id="IPR036291">
    <property type="entry name" value="NAD(P)-bd_dom_sf"/>
</dbReference>